<accession>A0ABQ7NSI0</accession>
<comment type="caution">
    <text evidence="1">The sequence shown here is derived from an EMBL/GenBank/DDBJ whole genome shotgun (WGS) entry which is preliminary data.</text>
</comment>
<sequence length="73" mass="8565">MATITKIQAAYIVVSNVNREVQMSLKLSFLEWTHNDQLLHQVMIAVFQQYQPSSNLIQKKMDGRMYVWNKYSG</sequence>
<organism evidence="1 2">
    <name type="scientific">Brassica rapa subsp. trilocularis</name>
    <dbReference type="NCBI Taxonomy" id="1813537"/>
    <lineage>
        <taxon>Eukaryota</taxon>
        <taxon>Viridiplantae</taxon>
        <taxon>Streptophyta</taxon>
        <taxon>Embryophyta</taxon>
        <taxon>Tracheophyta</taxon>
        <taxon>Spermatophyta</taxon>
        <taxon>Magnoliopsida</taxon>
        <taxon>eudicotyledons</taxon>
        <taxon>Gunneridae</taxon>
        <taxon>Pentapetalae</taxon>
        <taxon>rosids</taxon>
        <taxon>malvids</taxon>
        <taxon>Brassicales</taxon>
        <taxon>Brassicaceae</taxon>
        <taxon>Brassiceae</taxon>
        <taxon>Brassica</taxon>
    </lineage>
</organism>
<dbReference type="EMBL" id="JADBGQ010000001">
    <property type="protein sequence ID" value="KAG5413821.1"/>
    <property type="molecule type" value="Genomic_DNA"/>
</dbReference>
<dbReference type="Proteomes" id="UP000823674">
    <property type="component" value="Chromosome A01"/>
</dbReference>
<gene>
    <name evidence="1" type="primary">A01g502350.1_BraROA</name>
    <name evidence="1" type="ORF">IGI04_001388</name>
</gene>
<name>A0ABQ7NSI0_BRACM</name>
<evidence type="ECO:0000313" key="2">
    <source>
        <dbReference type="Proteomes" id="UP000823674"/>
    </source>
</evidence>
<proteinExistence type="predicted"/>
<protein>
    <submittedName>
        <fullName evidence="1">Uncharacterized protein</fullName>
    </submittedName>
</protein>
<evidence type="ECO:0000313" key="1">
    <source>
        <dbReference type="EMBL" id="KAG5413821.1"/>
    </source>
</evidence>
<reference evidence="1 2" key="1">
    <citation type="submission" date="2021-03" db="EMBL/GenBank/DDBJ databases">
        <authorList>
            <person name="King G.J."/>
            <person name="Bancroft I."/>
            <person name="Baten A."/>
            <person name="Bloomfield J."/>
            <person name="Borpatragohain P."/>
            <person name="He Z."/>
            <person name="Irish N."/>
            <person name="Irwin J."/>
            <person name="Liu K."/>
            <person name="Mauleon R.P."/>
            <person name="Moore J."/>
            <person name="Morris R."/>
            <person name="Ostergaard L."/>
            <person name="Wang B."/>
            <person name="Wells R."/>
        </authorList>
    </citation>
    <scope>NUCLEOTIDE SEQUENCE [LARGE SCALE GENOMIC DNA]</scope>
    <source>
        <strain evidence="1">R-o-18</strain>
        <tissue evidence="1">Leaf</tissue>
    </source>
</reference>
<keyword evidence="2" id="KW-1185">Reference proteome</keyword>